<dbReference type="Proteomes" id="UP000033736">
    <property type="component" value="Unassembled WGS sequence"/>
</dbReference>
<evidence type="ECO:0000256" key="4">
    <source>
        <dbReference type="SAM" id="Phobius"/>
    </source>
</evidence>
<keyword evidence="4" id="KW-0812">Transmembrane</keyword>
<dbReference type="PATRIC" id="fig|1268837.3.peg.715"/>
<dbReference type="InterPro" id="IPR036259">
    <property type="entry name" value="MFS_trans_sf"/>
</dbReference>
<dbReference type="PANTHER" id="PTHR43045:SF1">
    <property type="entry name" value="SHIKIMATE TRANSPORTER"/>
    <property type="match status" value="1"/>
</dbReference>
<proteinExistence type="predicted"/>
<dbReference type="EMBL" id="LAOQ01000002">
    <property type="protein sequence ID" value="KJW04905.1"/>
    <property type="molecule type" value="Genomic_DNA"/>
</dbReference>
<keyword evidence="6" id="KW-1185">Reference proteome</keyword>
<dbReference type="GO" id="GO:0005886">
    <property type="term" value="C:plasma membrane"/>
    <property type="evidence" value="ECO:0007669"/>
    <property type="project" value="UniProtKB-SubCell"/>
</dbReference>
<keyword evidence="4" id="KW-1133">Transmembrane helix</keyword>
<dbReference type="RefSeq" id="WP_155980690.1">
    <property type="nucleotide sequence ID" value="NZ_LAOQ01000002.1"/>
</dbReference>
<organism evidence="5 6">
    <name type="scientific">Rickettsia argasii T170-B</name>
    <dbReference type="NCBI Taxonomy" id="1268837"/>
    <lineage>
        <taxon>Bacteria</taxon>
        <taxon>Pseudomonadati</taxon>
        <taxon>Pseudomonadota</taxon>
        <taxon>Alphaproteobacteria</taxon>
        <taxon>Rickettsiales</taxon>
        <taxon>Rickettsiaceae</taxon>
        <taxon>Rickettsieae</taxon>
        <taxon>Rickettsia</taxon>
        <taxon>spotted fever group</taxon>
    </lineage>
</organism>
<evidence type="ECO:0000313" key="5">
    <source>
        <dbReference type="EMBL" id="KJW04905.1"/>
    </source>
</evidence>
<keyword evidence="3" id="KW-1003">Cell membrane</keyword>
<accession>A0A0F3REN2</accession>
<keyword evidence="2" id="KW-0813">Transport</keyword>
<feature type="transmembrane region" description="Helical" evidence="4">
    <location>
        <begin position="55"/>
        <end position="79"/>
    </location>
</feature>
<comment type="subcellular location">
    <subcellularLocation>
        <location evidence="1">Cell membrane</location>
        <topology evidence="1">Multi-pass membrane protein</topology>
    </subcellularLocation>
</comment>
<dbReference type="PANTHER" id="PTHR43045">
    <property type="entry name" value="SHIKIMATE TRANSPORTER"/>
    <property type="match status" value="1"/>
</dbReference>
<evidence type="ECO:0000256" key="2">
    <source>
        <dbReference type="ARBA" id="ARBA00022448"/>
    </source>
</evidence>
<dbReference type="SUPFAM" id="SSF103473">
    <property type="entry name" value="MFS general substrate transporter"/>
    <property type="match status" value="1"/>
</dbReference>
<evidence type="ECO:0000313" key="6">
    <source>
        <dbReference type="Proteomes" id="UP000033736"/>
    </source>
</evidence>
<gene>
    <name evidence="5" type="ORF">RAT170B_0600</name>
</gene>
<dbReference type="Gene3D" id="1.20.1250.20">
    <property type="entry name" value="MFS general substrate transporter like domains"/>
    <property type="match status" value="1"/>
</dbReference>
<sequence length="110" mass="12518">MLGYEKEQRSLTSDQKEATGILSTATFLEYFDLMLYVHLAVLLNELFFPKYDSSAASLLSAFTFCSTFILRPLGAYVFGRIGDYKLGRKSTVIIYLNGFILYNYGKCSYL</sequence>
<comment type="caution">
    <text evidence="5">The sequence shown here is derived from an EMBL/GenBank/DDBJ whole genome shotgun (WGS) entry which is preliminary data.</text>
</comment>
<keyword evidence="4" id="KW-0472">Membrane</keyword>
<feature type="transmembrane region" description="Helical" evidence="4">
    <location>
        <begin position="21"/>
        <end position="43"/>
    </location>
</feature>
<evidence type="ECO:0000256" key="1">
    <source>
        <dbReference type="ARBA" id="ARBA00004651"/>
    </source>
</evidence>
<dbReference type="AlphaFoldDB" id="A0A0F3REN2"/>
<protein>
    <submittedName>
        <fullName evidence="5">Putative mFS-type transporter</fullName>
    </submittedName>
</protein>
<reference evidence="5 6" key="1">
    <citation type="submission" date="2015-01" db="EMBL/GenBank/DDBJ databases">
        <title>Genome Sequencing of Rickettsiales /home/snadendla/prok_pipe/test/illegal_ec_num.txt.</title>
        <authorList>
            <person name="Daugherty S.C."/>
            <person name="Su Q."/>
            <person name="Abolude K."/>
            <person name="Beier-Sexton M."/>
            <person name="Carlyon J.A."/>
            <person name="Carter R."/>
            <person name="Day N.P."/>
            <person name="Dumler S.J."/>
            <person name="Dyachenko V."/>
            <person name="Godinez A."/>
            <person name="Kurtti T.J."/>
            <person name="Lichay M."/>
            <person name="Mullins K.E."/>
            <person name="Ott S."/>
            <person name="Pappas-Brown V."/>
            <person name="Paris D.H."/>
            <person name="Patel P."/>
            <person name="Richards A.L."/>
            <person name="Sadzewicz L."/>
            <person name="Sears K."/>
            <person name="Seidman D."/>
            <person name="Sengamalay N."/>
            <person name="Stenos J."/>
            <person name="Tallon L.J."/>
            <person name="Vincent G."/>
            <person name="Fraser C.M."/>
            <person name="Munderloh U."/>
            <person name="Dunning-Hotopp J.C."/>
        </authorList>
    </citation>
    <scope>NUCLEOTIDE SEQUENCE [LARGE SCALE GENOMIC DNA]</scope>
    <source>
        <strain evidence="5 6">T170-B</strain>
    </source>
</reference>
<evidence type="ECO:0000256" key="3">
    <source>
        <dbReference type="ARBA" id="ARBA00022475"/>
    </source>
</evidence>
<name>A0A0F3REN2_9RICK</name>